<dbReference type="GO" id="GO:0008703">
    <property type="term" value="F:5-amino-6-(5-phosphoribosylamino)uracil reductase activity"/>
    <property type="evidence" value="ECO:0007669"/>
    <property type="project" value="UniProtKB-EC"/>
</dbReference>
<dbReference type="InterPro" id="IPR002734">
    <property type="entry name" value="RibDG_C"/>
</dbReference>
<evidence type="ECO:0000256" key="7">
    <source>
        <dbReference type="ARBA" id="ARBA00022723"/>
    </source>
</evidence>
<keyword evidence="7 12" id="KW-0479">Metal-binding</keyword>
<dbReference type="PROSITE" id="PS00903">
    <property type="entry name" value="CYT_DCMP_DEAMINASES_1"/>
    <property type="match status" value="1"/>
</dbReference>
<comment type="similarity">
    <text evidence="5 12">In the C-terminal section; belongs to the HTP reductase family.</text>
</comment>
<dbReference type="CDD" id="cd01284">
    <property type="entry name" value="Riboflavin_deaminase-reductase"/>
    <property type="match status" value="1"/>
</dbReference>
<comment type="pathway">
    <text evidence="2 12">Cofactor biosynthesis; riboflavin biosynthesis; 5-amino-6-(D-ribitylamino)uracil from GTP: step 2/4.</text>
</comment>
<proteinExistence type="inferred from homology"/>
<dbReference type="InterPro" id="IPR016193">
    <property type="entry name" value="Cytidine_deaminase-like"/>
</dbReference>
<evidence type="ECO:0000256" key="6">
    <source>
        <dbReference type="ARBA" id="ARBA00022619"/>
    </source>
</evidence>
<dbReference type="PIRSF" id="PIRSF006769">
    <property type="entry name" value="RibD"/>
    <property type="match status" value="1"/>
</dbReference>
<dbReference type="SUPFAM" id="SSF53597">
    <property type="entry name" value="Dihydrofolate reductase-like"/>
    <property type="match status" value="1"/>
</dbReference>
<dbReference type="GO" id="GO:0008835">
    <property type="term" value="F:diaminohydroxyphosphoribosylaminopyrimidine deaminase activity"/>
    <property type="evidence" value="ECO:0007669"/>
    <property type="project" value="UniProtKB-EC"/>
</dbReference>
<evidence type="ECO:0000256" key="1">
    <source>
        <dbReference type="ARBA" id="ARBA00002151"/>
    </source>
</evidence>
<dbReference type="InterPro" id="IPR016192">
    <property type="entry name" value="APOBEC/CMP_deaminase_Zn-bd"/>
</dbReference>
<comment type="catalytic activity">
    <reaction evidence="12">
        <text>2,5-diamino-6-hydroxy-4-(5-phosphoribosylamino)-pyrimidine + H2O + H(+) = 5-amino-6-(5-phospho-D-ribosylamino)uracil + NH4(+)</text>
        <dbReference type="Rhea" id="RHEA:21868"/>
        <dbReference type="ChEBI" id="CHEBI:15377"/>
        <dbReference type="ChEBI" id="CHEBI:15378"/>
        <dbReference type="ChEBI" id="CHEBI:28938"/>
        <dbReference type="ChEBI" id="CHEBI:58453"/>
        <dbReference type="ChEBI" id="CHEBI:58614"/>
        <dbReference type="EC" id="3.5.4.26"/>
    </reaction>
</comment>
<comment type="catalytic activity">
    <reaction evidence="12">
        <text>5-amino-6-(5-phospho-D-ribitylamino)uracil + NADP(+) = 5-amino-6-(5-phospho-D-ribosylamino)uracil + NADPH + H(+)</text>
        <dbReference type="Rhea" id="RHEA:17845"/>
        <dbReference type="ChEBI" id="CHEBI:15378"/>
        <dbReference type="ChEBI" id="CHEBI:57783"/>
        <dbReference type="ChEBI" id="CHEBI:58349"/>
        <dbReference type="ChEBI" id="CHEBI:58421"/>
        <dbReference type="ChEBI" id="CHEBI:58453"/>
        <dbReference type="EC" id="1.1.1.193"/>
    </reaction>
</comment>
<dbReference type="SUPFAM" id="SSF53927">
    <property type="entry name" value="Cytidine deaminase-like"/>
    <property type="match status" value="1"/>
</dbReference>
<dbReference type="NCBIfam" id="TIGR00326">
    <property type="entry name" value="eubact_ribD"/>
    <property type="match status" value="1"/>
</dbReference>
<dbReference type="Gene3D" id="3.40.430.10">
    <property type="entry name" value="Dihydrofolate Reductase, subunit A"/>
    <property type="match status" value="1"/>
</dbReference>
<gene>
    <name evidence="14" type="primary">ribD</name>
    <name evidence="14" type="ORF">I6G26_01500</name>
</gene>
<comment type="cofactor">
    <cofactor evidence="12">
        <name>Zn(2+)</name>
        <dbReference type="ChEBI" id="CHEBI:29105"/>
    </cofactor>
    <text evidence="12">Binds 1 zinc ion.</text>
</comment>
<evidence type="ECO:0000256" key="5">
    <source>
        <dbReference type="ARBA" id="ARBA00007417"/>
    </source>
</evidence>
<dbReference type="PROSITE" id="PS51747">
    <property type="entry name" value="CYT_DCMP_DEAMINASES_2"/>
    <property type="match status" value="1"/>
</dbReference>
<dbReference type="InterPro" id="IPR050765">
    <property type="entry name" value="Riboflavin_Biosynth_HTPR"/>
</dbReference>
<comment type="function">
    <text evidence="1 12">Converts 2,5-diamino-6-(ribosylamino)-4(3h)-pyrimidinone 5'-phosphate into 5-amino-6-(ribosylamino)-2,4(1h,3h)-pyrimidinedione 5'-phosphate.</text>
</comment>
<dbReference type="RefSeq" id="WP_082995488.1">
    <property type="nucleotide sequence ID" value="NZ_CP065728.1"/>
</dbReference>
<keyword evidence="6 12" id="KW-0686">Riboflavin biosynthesis</keyword>
<evidence type="ECO:0000256" key="9">
    <source>
        <dbReference type="ARBA" id="ARBA00022857"/>
    </source>
</evidence>
<dbReference type="EC" id="3.5.4.26" evidence="12"/>
<evidence type="ECO:0000256" key="10">
    <source>
        <dbReference type="ARBA" id="ARBA00023002"/>
    </source>
</evidence>
<evidence type="ECO:0000256" key="12">
    <source>
        <dbReference type="PIRNR" id="PIRNR006769"/>
    </source>
</evidence>
<feature type="domain" description="CMP/dCMP-type deaminase" evidence="13">
    <location>
        <begin position="25"/>
        <end position="150"/>
    </location>
</feature>
<evidence type="ECO:0000259" key="13">
    <source>
        <dbReference type="PROSITE" id="PS51747"/>
    </source>
</evidence>
<dbReference type="EC" id="1.1.1.193" evidence="12"/>
<keyword evidence="9 12" id="KW-0521">NADP</keyword>
<keyword evidence="10 12" id="KW-0560">Oxidoreductase</keyword>
<keyword evidence="12 14" id="KW-0378">Hydrolase</keyword>
<sequence length="393" mass="42955">MTDVLNALTNILPNTLKSCLSPILPDDERFMMMALDEAKKGEFTTRPNPAVGCVIIKNNLIIGKGFHPKAGFPHAEIFALADAKNNGQNTAGATVYVSLEPCSHTGKTPPCVDALIHSGVTRVVVACADPNPQVAGCGIQKLLDAGISVSLGVCQKQAYELNAGFLKAMATGLPFVRLKMGISLDGRIAMQNGESKWITGELSRMDVQRLRAKSGAIITGSATIIADDPALNVRLSDVELDNIGKTAIPQPKVVVMDRSHRLDFKDWQMGDCWGVDQLQGHNPQSHYQVLSYDNTMIWHNDIAPLLKYLVEKYRCYDVLVETGATLATSFLSQNLVDELIIYQAPCLLGVTARPMFGAEIKRLQDKFDFTLMNVERLGDDIKMVFHPKNLSTA</sequence>
<evidence type="ECO:0000313" key="14">
    <source>
        <dbReference type="EMBL" id="QPT44747.1"/>
    </source>
</evidence>
<keyword evidence="11" id="KW-0511">Multifunctional enzyme</keyword>
<dbReference type="PANTHER" id="PTHR38011">
    <property type="entry name" value="DIHYDROFOLATE REDUCTASE FAMILY PROTEIN (AFU_ORTHOLOGUE AFUA_8G06820)"/>
    <property type="match status" value="1"/>
</dbReference>
<evidence type="ECO:0000256" key="2">
    <source>
        <dbReference type="ARBA" id="ARBA00004882"/>
    </source>
</evidence>
<dbReference type="Gene3D" id="3.40.140.10">
    <property type="entry name" value="Cytidine Deaminase, domain 2"/>
    <property type="match status" value="1"/>
</dbReference>
<dbReference type="EMBL" id="CP065728">
    <property type="protein sequence ID" value="QPT44747.1"/>
    <property type="molecule type" value="Genomic_DNA"/>
</dbReference>
<evidence type="ECO:0000256" key="4">
    <source>
        <dbReference type="ARBA" id="ARBA00005259"/>
    </source>
</evidence>
<evidence type="ECO:0000256" key="8">
    <source>
        <dbReference type="ARBA" id="ARBA00022833"/>
    </source>
</evidence>
<dbReference type="Pfam" id="PF00383">
    <property type="entry name" value="dCMP_cyt_deam_1"/>
    <property type="match status" value="1"/>
</dbReference>
<dbReference type="PANTHER" id="PTHR38011:SF7">
    <property type="entry name" value="2,5-DIAMINO-6-RIBOSYLAMINO-4(3H)-PYRIMIDINONE 5'-PHOSPHATE REDUCTASE"/>
    <property type="match status" value="1"/>
</dbReference>
<dbReference type="InterPro" id="IPR004794">
    <property type="entry name" value="Eubact_RibD"/>
</dbReference>
<dbReference type="InterPro" id="IPR024072">
    <property type="entry name" value="DHFR-like_dom_sf"/>
</dbReference>
<dbReference type="Proteomes" id="UP000594834">
    <property type="component" value="Chromosome"/>
</dbReference>
<dbReference type="InterPro" id="IPR002125">
    <property type="entry name" value="CMP_dCMP_dom"/>
</dbReference>
<organism evidence="14 15">
    <name type="scientific">Moraxella nonliquefaciens</name>
    <dbReference type="NCBI Taxonomy" id="478"/>
    <lineage>
        <taxon>Bacteria</taxon>
        <taxon>Pseudomonadati</taxon>
        <taxon>Pseudomonadota</taxon>
        <taxon>Gammaproteobacteria</taxon>
        <taxon>Moraxellales</taxon>
        <taxon>Moraxellaceae</taxon>
        <taxon>Moraxella</taxon>
    </lineage>
</organism>
<name>A0A7T3BZE4_MORNO</name>
<comment type="pathway">
    <text evidence="3 12">Cofactor biosynthesis; riboflavin biosynthesis; 5-amino-6-(D-ribitylamino)uracil from GTP: step 3/4.</text>
</comment>
<evidence type="ECO:0000313" key="15">
    <source>
        <dbReference type="Proteomes" id="UP000594834"/>
    </source>
</evidence>
<protein>
    <recommendedName>
        <fullName evidence="12">Riboflavin biosynthesis protein RibD</fullName>
    </recommendedName>
    <domain>
        <recommendedName>
            <fullName evidence="12">Diaminohydroxyphosphoribosylaminopyrimidine deaminase</fullName>
            <shortName evidence="12">DRAP deaminase</shortName>
            <ecNumber evidence="12">3.5.4.26</ecNumber>
        </recommendedName>
        <alternativeName>
            <fullName evidence="12">Riboflavin-specific deaminase</fullName>
        </alternativeName>
    </domain>
    <domain>
        <recommendedName>
            <fullName evidence="12">5-amino-6-(5-phosphoribosylamino)uracil reductase</fullName>
            <ecNumber evidence="12">1.1.1.193</ecNumber>
        </recommendedName>
        <alternativeName>
            <fullName evidence="12">HTP reductase</fullName>
        </alternativeName>
    </domain>
</protein>
<accession>A0A7T3BZE4</accession>
<comment type="similarity">
    <text evidence="4 12">In the N-terminal section; belongs to the cytidine and deoxycytidylate deaminase family.</text>
</comment>
<keyword evidence="15" id="KW-1185">Reference proteome</keyword>
<evidence type="ECO:0000256" key="3">
    <source>
        <dbReference type="ARBA" id="ARBA00004910"/>
    </source>
</evidence>
<evidence type="ECO:0000256" key="11">
    <source>
        <dbReference type="ARBA" id="ARBA00023268"/>
    </source>
</evidence>
<keyword evidence="8 12" id="KW-0862">Zinc</keyword>
<dbReference type="Pfam" id="PF01872">
    <property type="entry name" value="RibD_C"/>
    <property type="match status" value="1"/>
</dbReference>
<reference evidence="14 15" key="1">
    <citation type="submission" date="2020-12" db="EMBL/GenBank/DDBJ databases">
        <title>FDA dAtabase for Regulatory Grade micrObial Sequences (FDA-ARGOS): Supporting development and validation of Infectious Disease Dx tests.</title>
        <authorList>
            <person name="Sproer C."/>
            <person name="Gronow S."/>
            <person name="Severitt S."/>
            <person name="Schroder I."/>
            <person name="Tallon L."/>
            <person name="Sadzewicz L."/>
            <person name="Zhao X."/>
            <person name="Boylan J."/>
            <person name="Ott S."/>
            <person name="Bowen H."/>
            <person name="Vavikolanu K."/>
            <person name="Mehta A."/>
            <person name="Aluvathingal J."/>
            <person name="Nadendla S."/>
            <person name="Lowell S."/>
            <person name="Myers T."/>
            <person name="Yan Y."/>
            <person name="Sichtig H."/>
        </authorList>
    </citation>
    <scope>NUCLEOTIDE SEQUENCE [LARGE SCALE GENOMIC DNA]</scope>
    <source>
        <strain evidence="14 15">FDAARGOS_869</strain>
    </source>
</reference>